<dbReference type="PANTHER" id="PTHR30055">
    <property type="entry name" value="HTH-TYPE TRANSCRIPTIONAL REGULATOR RUTR"/>
    <property type="match status" value="1"/>
</dbReference>
<feature type="domain" description="HTH tetR-type" evidence="5">
    <location>
        <begin position="13"/>
        <end position="73"/>
    </location>
</feature>
<keyword evidence="7" id="KW-1185">Reference proteome</keyword>
<dbReference type="EMBL" id="QYYA01000002">
    <property type="protein sequence ID" value="RJG18314.1"/>
    <property type="molecule type" value="Genomic_DNA"/>
</dbReference>
<protein>
    <submittedName>
        <fullName evidence="6">TetR/AcrR family transcriptional regulator</fullName>
    </submittedName>
</protein>
<dbReference type="Pfam" id="PF00440">
    <property type="entry name" value="TetR_N"/>
    <property type="match status" value="1"/>
</dbReference>
<dbReference type="InterPro" id="IPR036271">
    <property type="entry name" value="Tet_transcr_reg_TetR-rel_C_sf"/>
</dbReference>
<dbReference type="GO" id="GO:0003700">
    <property type="term" value="F:DNA-binding transcription factor activity"/>
    <property type="evidence" value="ECO:0007669"/>
    <property type="project" value="TreeGrafter"/>
</dbReference>
<dbReference type="PROSITE" id="PS50977">
    <property type="entry name" value="HTH_TETR_2"/>
    <property type="match status" value="1"/>
</dbReference>
<dbReference type="InterPro" id="IPR001647">
    <property type="entry name" value="HTH_TetR"/>
</dbReference>
<dbReference type="PRINTS" id="PR00455">
    <property type="entry name" value="HTHTETR"/>
</dbReference>
<dbReference type="RefSeq" id="WP_119917800.1">
    <property type="nucleotide sequence ID" value="NZ_QYYA01000002.1"/>
</dbReference>
<sequence length="257" mass="28851">MIKTRSGREQALAEREQLFIEATRQQLCNEGLLGIQMAAIARSCNFATGTLYHHFASKEDLLMAVCTELTATRREYFKRVADSSLSSRDKMMGFSVAFALFAQHHPEHFRLEQYVMTDVVWQAASTHRRDQLLEAHQPIGRMVEGVVQEAMDNGELESHGNAPLTFSVGLWAMTIGMHTLIHAEGILNMYALNDPYRMLLRHVQLQLNAMQWQPLAENPFDDAALNSKVSELCNALFGDLCSDKSGCLNLDSDRACG</sequence>
<dbReference type="SUPFAM" id="SSF48498">
    <property type="entry name" value="Tetracyclin repressor-like, C-terminal domain"/>
    <property type="match status" value="1"/>
</dbReference>
<keyword evidence="1" id="KW-0805">Transcription regulation</keyword>
<accession>A0A418XZ57</accession>
<dbReference type="AlphaFoldDB" id="A0A418XZ57"/>
<keyword evidence="3" id="KW-0804">Transcription</keyword>
<gene>
    <name evidence="6" type="ORF">D4A39_07530</name>
</gene>
<organism evidence="6 7">
    <name type="scientific">Alcanivorax profundi</name>
    <dbReference type="NCBI Taxonomy" id="2338368"/>
    <lineage>
        <taxon>Bacteria</taxon>
        <taxon>Pseudomonadati</taxon>
        <taxon>Pseudomonadota</taxon>
        <taxon>Gammaproteobacteria</taxon>
        <taxon>Oceanospirillales</taxon>
        <taxon>Alcanivoracaceae</taxon>
        <taxon>Alcanivorax</taxon>
    </lineage>
</organism>
<dbReference type="Gene3D" id="1.10.357.10">
    <property type="entry name" value="Tetracycline Repressor, domain 2"/>
    <property type="match status" value="1"/>
</dbReference>
<evidence type="ECO:0000256" key="2">
    <source>
        <dbReference type="ARBA" id="ARBA00023125"/>
    </source>
</evidence>
<dbReference type="Proteomes" id="UP000283734">
    <property type="component" value="Unassembled WGS sequence"/>
</dbReference>
<evidence type="ECO:0000256" key="3">
    <source>
        <dbReference type="ARBA" id="ARBA00023163"/>
    </source>
</evidence>
<proteinExistence type="predicted"/>
<evidence type="ECO:0000313" key="7">
    <source>
        <dbReference type="Proteomes" id="UP000283734"/>
    </source>
</evidence>
<evidence type="ECO:0000256" key="4">
    <source>
        <dbReference type="PROSITE-ProRule" id="PRU00335"/>
    </source>
</evidence>
<reference evidence="6 7" key="1">
    <citation type="submission" date="2018-09" db="EMBL/GenBank/DDBJ databases">
        <title>Alcanivorax profundi sp. nov., isolated from 1000 m-depth seawater of the Mariana Trench.</title>
        <authorList>
            <person name="Liu J."/>
        </authorList>
    </citation>
    <scope>NUCLEOTIDE SEQUENCE [LARGE SCALE GENOMIC DNA]</scope>
    <source>
        <strain evidence="6 7">MTEO17</strain>
    </source>
</reference>
<dbReference type="Gene3D" id="1.10.10.60">
    <property type="entry name" value="Homeodomain-like"/>
    <property type="match status" value="1"/>
</dbReference>
<evidence type="ECO:0000256" key="1">
    <source>
        <dbReference type="ARBA" id="ARBA00023015"/>
    </source>
</evidence>
<keyword evidence="2 4" id="KW-0238">DNA-binding</keyword>
<dbReference type="InterPro" id="IPR050109">
    <property type="entry name" value="HTH-type_TetR-like_transc_reg"/>
</dbReference>
<feature type="DNA-binding region" description="H-T-H motif" evidence="4">
    <location>
        <begin position="36"/>
        <end position="55"/>
    </location>
</feature>
<dbReference type="OrthoDB" id="63332at2"/>
<dbReference type="SUPFAM" id="SSF46689">
    <property type="entry name" value="Homeodomain-like"/>
    <property type="match status" value="1"/>
</dbReference>
<dbReference type="GO" id="GO:0000976">
    <property type="term" value="F:transcription cis-regulatory region binding"/>
    <property type="evidence" value="ECO:0007669"/>
    <property type="project" value="TreeGrafter"/>
</dbReference>
<evidence type="ECO:0000259" key="5">
    <source>
        <dbReference type="PROSITE" id="PS50977"/>
    </source>
</evidence>
<dbReference type="InterPro" id="IPR009057">
    <property type="entry name" value="Homeodomain-like_sf"/>
</dbReference>
<dbReference type="PANTHER" id="PTHR30055:SF234">
    <property type="entry name" value="HTH-TYPE TRANSCRIPTIONAL REGULATOR BETI"/>
    <property type="match status" value="1"/>
</dbReference>
<evidence type="ECO:0000313" key="6">
    <source>
        <dbReference type="EMBL" id="RJG18314.1"/>
    </source>
</evidence>
<comment type="caution">
    <text evidence="6">The sequence shown here is derived from an EMBL/GenBank/DDBJ whole genome shotgun (WGS) entry which is preliminary data.</text>
</comment>
<name>A0A418XZ57_9GAMM</name>